<comment type="caution">
    <text evidence="1">The sequence shown here is derived from an EMBL/GenBank/DDBJ whole genome shotgun (WGS) entry which is preliminary data.</text>
</comment>
<dbReference type="EMBL" id="AAMD01000019">
    <property type="protein sequence ID" value="EAU68286.1"/>
    <property type="molecule type" value="Genomic_DNA"/>
</dbReference>
<evidence type="ECO:0000313" key="2">
    <source>
        <dbReference type="Proteomes" id="UP000032702"/>
    </source>
</evidence>
<dbReference type="AlphaFoldDB" id="Q098Y6"/>
<accession>Q098Y6</accession>
<protein>
    <submittedName>
        <fullName evidence="1">Uncharacterized protein</fullName>
    </submittedName>
</protein>
<gene>
    <name evidence="1" type="ORF">STIAU_5823</name>
</gene>
<sequence length="52" mass="5659">MLLLDLNGEQNLGTKDPEIVRRFPPCDPSTAFLPSALLAQESDDLVLLAHSP</sequence>
<dbReference type="Proteomes" id="UP000032702">
    <property type="component" value="Unassembled WGS sequence"/>
</dbReference>
<proteinExistence type="predicted"/>
<reference evidence="1 2" key="1">
    <citation type="submission" date="2006-04" db="EMBL/GenBank/DDBJ databases">
        <authorList>
            <person name="Nierman W.C."/>
        </authorList>
    </citation>
    <scope>NUCLEOTIDE SEQUENCE [LARGE SCALE GENOMIC DNA]</scope>
    <source>
        <strain evidence="1 2">DW4/3-1</strain>
    </source>
</reference>
<name>Q098Y6_STIAD</name>
<organism evidence="1 2">
    <name type="scientific">Stigmatella aurantiaca (strain DW4/3-1)</name>
    <dbReference type="NCBI Taxonomy" id="378806"/>
    <lineage>
        <taxon>Bacteria</taxon>
        <taxon>Pseudomonadati</taxon>
        <taxon>Myxococcota</taxon>
        <taxon>Myxococcia</taxon>
        <taxon>Myxococcales</taxon>
        <taxon>Cystobacterineae</taxon>
        <taxon>Archangiaceae</taxon>
        <taxon>Stigmatella</taxon>
    </lineage>
</organism>
<evidence type="ECO:0000313" key="1">
    <source>
        <dbReference type="EMBL" id="EAU68286.1"/>
    </source>
</evidence>